<feature type="transmembrane region" description="Helical" evidence="14">
    <location>
        <begin position="191"/>
        <end position="210"/>
    </location>
</feature>
<feature type="transmembrane region" description="Helical" evidence="14">
    <location>
        <begin position="162"/>
        <end position="184"/>
    </location>
</feature>
<feature type="transmembrane region" description="Helical" evidence="14">
    <location>
        <begin position="47"/>
        <end position="69"/>
    </location>
</feature>
<protein>
    <recommendedName>
        <fullName evidence="14">Sodium/proline symporter</fullName>
    </recommendedName>
    <alternativeName>
        <fullName evidence="14">Proline permease</fullName>
    </alternativeName>
</protein>
<dbReference type="GO" id="GO:0005886">
    <property type="term" value="C:plasma membrane"/>
    <property type="evidence" value="ECO:0007669"/>
    <property type="project" value="UniProtKB-SubCell"/>
</dbReference>
<dbReference type="Pfam" id="PF00474">
    <property type="entry name" value="SSF"/>
    <property type="match status" value="1"/>
</dbReference>
<dbReference type="GO" id="GO:0015824">
    <property type="term" value="P:proline transport"/>
    <property type="evidence" value="ECO:0007669"/>
    <property type="project" value="UniProtKB-UniRule"/>
</dbReference>
<evidence type="ECO:0000256" key="14">
    <source>
        <dbReference type="RuleBase" id="RU366012"/>
    </source>
</evidence>
<keyword evidence="5 14" id="KW-0812">Transmembrane</keyword>
<feature type="transmembrane region" description="Helical" evidence="14">
    <location>
        <begin position="75"/>
        <end position="94"/>
    </location>
</feature>
<feature type="transmembrane region" description="Helical" evidence="14">
    <location>
        <begin position="277"/>
        <end position="299"/>
    </location>
</feature>
<dbReference type="AlphaFoldDB" id="A0A1I3CWZ1"/>
<dbReference type="CDD" id="cd11475">
    <property type="entry name" value="SLC5sbd_PutP"/>
    <property type="match status" value="1"/>
</dbReference>
<feature type="transmembrane region" description="Helical" evidence="14">
    <location>
        <begin position="230"/>
        <end position="256"/>
    </location>
</feature>
<evidence type="ECO:0000256" key="13">
    <source>
        <dbReference type="RuleBase" id="RU362091"/>
    </source>
</evidence>
<evidence type="ECO:0000256" key="2">
    <source>
        <dbReference type="ARBA" id="ARBA00006434"/>
    </source>
</evidence>
<dbReference type="PROSITE" id="PS50283">
    <property type="entry name" value="NA_SOLUT_SYMP_3"/>
    <property type="match status" value="1"/>
</dbReference>
<keyword evidence="3 14" id="KW-0813">Transport</keyword>
<evidence type="ECO:0000256" key="7">
    <source>
        <dbReference type="ARBA" id="ARBA00022989"/>
    </source>
</evidence>
<sequence length="506" mass="55331">MDFNYMVTGFLFVYFISLLITGIFAYRSMTNLEEFVLAGRRLKSMPLALTVSSTGMSGWLALGFAGYTYEAGFQSLWILVPSATIGIMICYALIAKKVRRYSERIGALTATELLRKRFYDTGNTLNLAVSLTICIASVAYISGQLLATGKILNLVFGWDFQLAIVAAAVIMITYSVMGGFYAVCWTDFIQGILMIVGSLVTGGLAIVYAGGLGQLSEKAAVVSHSYPDFVITPFASFSVVVMGVSMFIGDGVFNWIGQPTLMSRYMAAQNTKVFGKAAIVTITIQLVLFIGVFLAAVYMRTQFPDPALLPYSGDTETVLIQFFFTTSHPVVVGIFIGAIMASIMSTADSLLIMATSVVVNDIYSYYRPRASQQHLVLVSRILILWLGLIAILISLNSGSVLWSSWFGWTALGIVGMPLIIGLYWDKASKEGAIAGITSGFAVLVIWNLWNLTERWNVFQALPACGIALLATWLVSLITSNPPPHVMKDVQELKEHKKFSKEVEVHS</sequence>
<evidence type="ECO:0000256" key="8">
    <source>
        <dbReference type="ARBA" id="ARBA00023053"/>
    </source>
</evidence>
<name>A0A1I3CWZ1_9FIRM</name>
<keyword evidence="6 14" id="KW-0769">Symport</keyword>
<feature type="transmembrane region" description="Helical" evidence="14">
    <location>
        <begin position="124"/>
        <end position="142"/>
    </location>
</feature>
<evidence type="ECO:0000256" key="6">
    <source>
        <dbReference type="ARBA" id="ARBA00022847"/>
    </source>
</evidence>
<dbReference type="GO" id="GO:0031402">
    <property type="term" value="F:sodium ion binding"/>
    <property type="evidence" value="ECO:0007669"/>
    <property type="project" value="UniProtKB-UniRule"/>
</dbReference>
<evidence type="ECO:0000256" key="1">
    <source>
        <dbReference type="ARBA" id="ARBA00004651"/>
    </source>
</evidence>
<dbReference type="Gene3D" id="1.20.1730.10">
    <property type="entry name" value="Sodium/glucose cotransporter"/>
    <property type="match status" value="1"/>
</dbReference>
<organism evidence="15 16">
    <name type="scientific">Tindallia magadiensis</name>
    <dbReference type="NCBI Taxonomy" id="69895"/>
    <lineage>
        <taxon>Bacteria</taxon>
        <taxon>Bacillati</taxon>
        <taxon>Bacillota</taxon>
        <taxon>Clostridia</taxon>
        <taxon>Peptostreptococcales</taxon>
        <taxon>Tindalliaceae</taxon>
        <taxon>Tindallia</taxon>
    </lineage>
</organism>
<evidence type="ECO:0000256" key="10">
    <source>
        <dbReference type="ARBA" id="ARBA00023136"/>
    </source>
</evidence>
<evidence type="ECO:0000313" key="15">
    <source>
        <dbReference type="EMBL" id="SFH79060.1"/>
    </source>
</evidence>
<evidence type="ECO:0000256" key="9">
    <source>
        <dbReference type="ARBA" id="ARBA00023065"/>
    </source>
</evidence>
<feature type="transmembrane region" description="Helical" evidence="14">
    <location>
        <begin position="319"/>
        <end position="343"/>
    </location>
</feature>
<keyword evidence="7 14" id="KW-1133">Transmembrane helix</keyword>
<keyword evidence="10 14" id="KW-0472">Membrane</keyword>
<dbReference type="PANTHER" id="PTHR48086">
    <property type="entry name" value="SODIUM/PROLINE SYMPORTER-RELATED"/>
    <property type="match status" value="1"/>
</dbReference>
<keyword evidence="8 14" id="KW-0915">Sodium</keyword>
<feature type="transmembrane region" description="Helical" evidence="14">
    <location>
        <begin position="375"/>
        <end position="393"/>
    </location>
</feature>
<dbReference type="NCBIfam" id="TIGR00813">
    <property type="entry name" value="sss"/>
    <property type="match status" value="1"/>
</dbReference>
<dbReference type="EMBL" id="FOQA01000003">
    <property type="protein sequence ID" value="SFH79060.1"/>
    <property type="molecule type" value="Genomic_DNA"/>
</dbReference>
<keyword evidence="16" id="KW-1185">Reference proteome</keyword>
<evidence type="ECO:0000256" key="12">
    <source>
        <dbReference type="ARBA" id="ARBA00033708"/>
    </source>
</evidence>
<evidence type="ECO:0000256" key="3">
    <source>
        <dbReference type="ARBA" id="ARBA00022448"/>
    </source>
</evidence>
<comment type="function">
    <text evidence="14">Catalyzes the sodium-dependent uptake of extracellular L-proline.</text>
</comment>
<comment type="similarity">
    <text evidence="2 13">Belongs to the sodium:solute symporter (SSF) (TC 2.A.21) family.</text>
</comment>
<dbReference type="InterPro" id="IPR038377">
    <property type="entry name" value="Na/Glc_symporter_sf"/>
</dbReference>
<keyword evidence="14" id="KW-0029">Amino-acid transport</keyword>
<dbReference type="STRING" id="69895.SAMN05192551_10358"/>
<evidence type="ECO:0000313" key="16">
    <source>
        <dbReference type="Proteomes" id="UP000199287"/>
    </source>
</evidence>
<feature type="transmembrane region" description="Helical" evidence="14">
    <location>
        <begin position="6"/>
        <end position="26"/>
    </location>
</feature>
<dbReference type="OrthoDB" id="9810181at2"/>
<dbReference type="InterPro" id="IPR050277">
    <property type="entry name" value="Sodium:Solute_Symporter"/>
</dbReference>
<gene>
    <name evidence="15" type="ORF">SAMN05192551_10358</name>
</gene>
<dbReference type="GO" id="GO:0005298">
    <property type="term" value="F:proline:sodium symporter activity"/>
    <property type="evidence" value="ECO:0007669"/>
    <property type="project" value="UniProtKB-UniRule"/>
</dbReference>
<comment type="subcellular location">
    <subcellularLocation>
        <location evidence="1 14">Cell membrane</location>
        <topology evidence="1 14">Multi-pass membrane protein</topology>
    </subcellularLocation>
</comment>
<feature type="transmembrane region" description="Helical" evidence="14">
    <location>
        <begin position="455"/>
        <end position="477"/>
    </location>
</feature>
<evidence type="ECO:0000256" key="11">
    <source>
        <dbReference type="ARBA" id="ARBA00023201"/>
    </source>
</evidence>
<accession>A0A1I3CWZ1</accession>
<dbReference type="Proteomes" id="UP000199287">
    <property type="component" value="Unassembled WGS sequence"/>
</dbReference>
<evidence type="ECO:0000256" key="4">
    <source>
        <dbReference type="ARBA" id="ARBA00022475"/>
    </source>
</evidence>
<proteinExistence type="inferred from homology"/>
<keyword evidence="11 14" id="KW-0739">Sodium transport</keyword>
<feature type="transmembrane region" description="Helical" evidence="14">
    <location>
        <begin position="405"/>
        <end position="424"/>
    </location>
</feature>
<dbReference type="InterPro" id="IPR001734">
    <property type="entry name" value="Na/solute_symporter"/>
</dbReference>
<dbReference type="InterPro" id="IPR011851">
    <property type="entry name" value="Na/Pro_symporter"/>
</dbReference>
<dbReference type="PANTHER" id="PTHR48086:SF3">
    <property type="entry name" value="SODIUM_PROLINE SYMPORTER"/>
    <property type="match status" value="1"/>
</dbReference>
<comment type="catalytic activity">
    <reaction evidence="12">
        <text>L-proline(in) + Na(+)(in) = L-proline(out) + Na(+)(out)</text>
        <dbReference type="Rhea" id="RHEA:28967"/>
        <dbReference type="ChEBI" id="CHEBI:29101"/>
        <dbReference type="ChEBI" id="CHEBI:60039"/>
    </reaction>
</comment>
<evidence type="ECO:0000256" key="5">
    <source>
        <dbReference type="ARBA" id="ARBA00022692"/>
    </source>
</evidence>
<dbReference type="RefSeq" id="WP_093370967.1">
    <property type="nucleotide sequence ID" value="NZ_FOQA01000003.1"/>
</dbReference>
<feature type="transmembrane region" description="Helical" evidence="14">
    <location>
        <begin position="431"/>
        <end position="449"/>
    </location>
</feature>
<keyword evidence="9 14" id="KW-0406">Ion transport</keyword>
<reference evidence="16" key="1">
    <citation type="submission" date="2016-10" db="EMBL/GenBank/DDBJ databases">
        <authorList>
            <person name="Varghese N."/>
            <person name="Submissions S."/>
        </authorList>
    </citation>
    <scope>NUCLEOTIDE SEQUENCE [LARGE SCALE GENOMIC DNA]</scope>
    <source>
        <strain evidence="16">Z-7934</strain>
    </source>
</reference>
<keyword evidence="4 14" id="KW-1003">Cell membrane</keyword>